<dbReference type="PANTHER" id="PTHR35043:SF8">
    <property type="entry name" value="DUF4220 DOMAIN-CONTAINING PROTEIN"/>
    <property type="match status" value="1"/>
</dbReference>
<accession>W9WT62</accession>
<dbReference type="eggNOG" id="ENOG502SI2K">
    <property type="taxonomic scope" value="Eukaryota"/>
</dbReference>
<gene>
    <name evidence="1" type="ORF">A1O5_05169</name>
</gene>
<reference evidence="1 2" key="1">
    <citation type="submission" date="2013-03" db="EMBL/GenBank/DDBJ databases">
        <title>The Genome Sequence of Cladophialophora psammophila CBS 110553.</title>
        <authorList>
            <consortium name="The Broad Institute Genomics Platform"/>
            <person name="Cuomo C."/>
            <person name="de Hoog S."/>
            <person name="Gorbushina A."/>
            <person name="Walker B."/>
            <person name="Young S.K."/>
            <person name="Zeng Q."/>
            <person name="Gargeya S."/>
            <person name="Fitzgerald M."/>
            <person name="Haas B."/>
            <person name="Abouelleil A."/>
            <person name="Allen A.W."/>
            <person name="Alvarado L."/>
            <person name="Arachchi H.M."/>
            <person name="Berlin A.M."/>
            <person name="Chapman S.B."/>
            <person name="Gainer-Dewar J."/>
            <person name="Goldberg J."/>
            <person name="Griggs A."/>
            <person name="Gujja S."/>
            <person name="Hansen M."/>
            <person name="Howarth C."/>
            <person name="Imamovic A."/>
            <person name="Ireland A."/>
            <person name="Larimer J."/>
            <person name="McCowan C."/>
            <person name="Murphy C."/>
            <person name="Pearson M."/>
            <person name="Poon T.W."/>
            <person name="Priest M."/>
            <person name="Roberts A."/>
            <person name="Saif S."/>
            <person name="Shea T."/>
            <person name="Sisk P."/>
            <person name="Sykes S."/>
            <person name="Wortman J."/>
            <person name="Nusbaum C."/>
            <person name="Birren B."/>
        </authorList>
    </citation>
    <scope>NUCLEOTIDE SEQUENCE [LARGE SCALE GENOMIC DNA]</scope>
    <source>
        <strain evidence="1 2">CBS 110553</strain>
    </source>
</reference>
<dbReference type="EMBL" id="AMGX01000007">
    <property type="protein sequence ID" value="EXJ71362.1"/>
    <property type="molecule type" value="Genomic_DNA"/>
</dbReference>
<protein>
    <submittedName>
        <fullName evidence="1">Uncharacterized protein</fullName>
    </submittedName>
</protein>
<dbReference type="AlphaFoldDB" id="W9WT62"/>
<evidence type="ECO:0000313" key="2">
    <source>
        <dbReference type="Proteomes" id="UP000019471"/>
    </source>
</evidence>
<evidence type="ECO:0000313" key="1">
    <source>
        <dbReference type="EMBL" id="EXJ71362.1"/>
    </source>
</evidence>
<dbReference type="PANTHER" id="PTHR35043">
    <property type="entry name" value="TRANSCRIPTION FACTOR DOMAIN-CONTAINING PROTEIN"/>
    <property type="match status" value="1"/>
</dbReference>
<sequence>MGGFMLESPDYTPFPVDAHQIYYLVTNKFMVLPEIDRKSIWEKNKADGFARLLTSIQVCWFALQCLGRPIQHLPISTKELSTLAFVFCTLPTFFWWRHKPLDATTTIPLRLKDQIQIKDILQSADAQKGAPSRFTPFDFVNPQPYRFDF</sequence>
<proteinExistence type="predicted"/>
<name>W9WT62_9EURO</name>
<dbReference type="GeneID" id="19189888"/>
<organism evidence="1 2">
    <name type="scientific">Cladophialophora psammophila CBS 110553</name>
    <dbReference type="NCBI Taxonomy" id="1182543"/>
    <lineage>
        <taxon>Eukaryota</taxon>
        <taxon>Fungi</taxon>
        <taxon>Dikarya</taxon>
        <taxon>Ascomycota</taxon>
        <taxon>Pezizomycotina</taxon>
        <taxon>Eurotiomycetes</taxon>
        <taxon>Chaetothyriomycetidae</taxon>
        <taxon>Chaetothyriales</taxon>
        <taxon>Herpotrichiellaceae</taxon>
        <taxon>Cladophialophora</taxon>
    </lineage>
</organism>
<dbReference type="RefSeq" id="XP_007743961.1">
    <property type="nucleotide sequence ID" value="XM_007745771.1"/>
</dbReference>
<keyword evidence="2" id="KW-1185">Reference proteome</keyword>
<dbReference type="Proteomes" id="UP000019471">
    <property type="component" value="Unassembled WGS sequence"/>
</dbReference>
<comment type="caution">
    <text evidence="1">The sequence shown here is derived from an EMBL/GenBank/DDBJ whole genome shotgun (WGS) entry which is preliminary data.</text>
</comment>
<dbReference type="HOGENOM" id="CLU_1815690_0_0_1"/>
<dbReference type="OrthoDB" id="9451547at2759"/>